<feature type="region of interest" description="Disordered" evidence="1">
    <location>
        <begin position="339"/>
        <end position="360"/>
    </location>
</feature>
<proteinExistence type="predicted"/>
<evidence type="ECO:0000313" key="3">
    <source>
        <dbReference type="Proteomes" id="UP001057375"/>
    </source>
</evidence>
<feature type="compositionally biased region" description="Acidic residues" evidence="1">
    <location>
        <begin position="344"/>
        <end position="360"/>
    </location>
</feature>
<name>A0ABQ5JXZ0_9EUKA</name>
<sequence>MEEEKSIFDKEISIPSNIEDDGSIYHSVYENGEWTSAKSIHKITDTPHAICICSARLAVAHGRSITLFRHKGDVISEKESPQPFEFPPLSATFTYDDEILAVGLSDGNVAFVSVLDPENVDRTKVCEDGIISIASSRQSGQVVCLSAGGLIRVFDDVCESADYTGVEKLLAPKIPTHKFSHSNVYNNIVMGRSWKFSLNGKDHRALCYIISKSGNVILLSDKLKVIARSPRLLSSSCKLSLLSNKYLLCSSPSSSSVEVFSAYPQASASSSMSILSKIEGTNKKQGSVMTMSKVADAELKYPVFTAVETLDGDILACSLKGSAWMSSVPLLDEERLLRHQRKEEEEEEEIENVEEEEEKE</sequence>
<dbReference type="EMBL" id="BQXS01012360">
    <property type="protein sequence ID" value="GKT21981.1"/>
    <property type="molecule type" value="Genomic_DNA"/>
</dbReference>
<reference evidence="2" key="1">
    <citation type="submission" date="2022-03" db="EMBL/GenBank/DDBJ databases">
        <title>Draft genome sequence of Aduncisulcus paluster, a free-living microaerophilic Fornicata.</title>
        <authorList>
            <person name="Yuyama I."/>
            <person name="Kume K."/>
            <person name="Tamura T."/>
            <person name="Inagaki Y."/>
            <person name="Hashimoto T."/>
        </authorList>
    </citation>
    <scope>NUCLEOTIDE SEQUENCE</scope>
    <source>
        <strain evidence="2">NY0171</strain>
    </source>
</reference>
<protein>
    <submittedName>
        <fullName evidence="2">Uncharacterized protein</fullName>
    </submittedName>
</protein>
<dbReference type="Gene3D" id="2.130.10.10">
    <property type="entry name" value="YVTN repeat-like/Quinoprotein amine dehydrogenase"/>
    <property type="match status" value="1"/>
</dbReference>
<dbReference type="SUPFAM" id="SSF50978">
    <property type="entry name" value="WD40 repeat-like"/>
    <property type="match status" value="1"/>
</dbReference>
<comment type="caution">
    <text evidence="2">The sequence shown here is derived from an EMBL/GenBank/DDBJ whole genome shotgun (WGS) entry which is preliminary data.</text>
</comment>
<dbReference type="InterPro" id="IPR036322">
    <property type="entry name" value="WD40_repeat_dom_sf"/>
</dbReference>
<accession>A0ABQ5JXZ0</accession>
<feature type="non-terminal residue" evidence="2">
    <location>
        <position position="360"/>
    </location>
</feature>
<evidence type="ECO:0000256" key="1">
    <source>
        <dbReference type="SAM" id="MobiDB-lite"/>
    </source>
</evidence>
<organism evidence="2 3">
    <name type="scientific">Aduncisulcus paluster</name>
    <dbReference type="NCBI Taxonomy" id="2918883"/>
    <lineage>
        <taxon>Eukaryota</taxon>
        <taxon>Metamonada</taxon>
        <taxon>Carpediemonas-like organisms</taxon>
        <taxon>Aduncisulcus</taxon>
    </lineage>
</organism>
<dbReference type="Proteomes" id="UP001057375">
    <property type="component" value="Unassembled WGS sequence"/>
</dbReference>
<keyword evidence="3" id="KW-1185">Reference proteome</keyword>
<evidence type="ECO:0000313" key="2">
    <source>
        <dbReference type="EMBL" id="GKT21981.1"/>
    </source>
</evidence>
<dbReference type="InterPro" id="IPR015943">
    <property type="entry name" value="WD40/YVTN_repeat-like_dom_sf"/>
</dbReference>
<gene>
    <name evidence="2" type="ORF">ADUPG1_012028</name>
</gene>